<protein>
    <submittedName>
        <fullName evidence="1">Cytoplasmic protein</fullName>
    </submittedName>
</protein>
<name>A0A2X0YNI9_9BACI</name>
<evidence type="ECO:0000313" key="1">
    <source>
        <dbReference type="EMBL" id="SPT96867.1"/>
    </source>
</evidence>
<dbReference type="InterPro" id="IPR015315">
    <property type="entry name" value="DUF1963"/>
</dbReference>
<proteinExistence type="predicted"/>
<evidence type="ECO:0000313" key="2">
    <source>
        <dbReference type="Proteomes" id="UP000251431"/>
    </source>
</evidence>
<dbReference type="Proteomes" id="UP000251431">
    <property type="component" value="Unassembled WGS sequence"/>
</dbReference>
<dbReference type="Pfam" id="PF09234">
    <property type="entry name" value="DUF1963"/>
    <property type="match status" value="1"/>
</dbReference>
<dbReference type="AlphaFoldDB" id="A0A2X0YNI9"/>
<reference evidence="1 2" key="1">
    <citation type="submission" date="2018-06" db="EMBL/GenBank/DDBJ databases">
        <authorList>
            <consortium name="Pathogen Informatics"/>
            <person name="Doyle S."/>
        </authorList>
    </citation>
    <scope>NUCLEOTIDE SEQUENCE [LARGE SCALE GENOMIC DNA]</scope>
    <source>
        <strain evidence="1 2">NCTC7582</strain>
    </source>
</reference>
<dbReference type="Gene3D" id="2.30.320.10">
    <property type="entry name" value="YwqG-like"/>
    <property type="match status" value="1"/>
</dbReference>
<dbReference type="RefSeq" id="WP_112116678.1">
    <property type="nucleotide sequence ID" value="NZ_UAQE01000001.1"/>
</dbReference>
<organism evidence="1 2">
    <name type="scientific">Lysinibacillus capsici</name>
    <dbReference type="NCBI Taxonomy" id="2115968"/>
    <lineage>
        <taxon>Bacteria</taxon>
        <taxon>Bacillati</taxon>
        <taxon>Bacillota</taxon>
        <taxon>Bacilli</taxon>
        <taxon>Bacillales</taxon>
        <taxon>Bacillaceae</taxon>
        <taxon>Lysinibacillus</taxon>
    </lineage>
</organism>
<gene>
    <name evidence="1" type="primary">ywqG</name>
    <name evidence="1" type="ORF">NCTC7582_00756</name>
</gene>
<dbReference type="PANTHER" id="PTHR36436">
    <property type="entry name" value="SLL5081 PROTEIN"/>
    <property type="match status" value="1"/>
</dbReference>
<dbReference type="STRING" id="1421.A2J09_15570"/>
<dbReference type="PANTHER" id="PTHR36436:SF6">
    <property type="entry name" value="SLL5081 PROTEIN"/>
    <property type="match status" value="1"/>
</dbReference>
<accession>A0A2X0YNI9</accession>
<dbReference type="EMBL" id="UAQE01000001">
    <property type="protein sequence ID" value="SPT96867.1"/>
    <property type="molecule type" value="Genomic_DNA"/>
</dbReference>
<dbReference type="InterPro" id="IPR035948">
    <property type="entry name" value="YwqG-like_sf"/>
</dbReference>
<sequence>MTAKTLLELPEAFEQYRPLIEGTMKPVVLVNTEISKTTLFQSKFAGDPYFPLGMDYPKNMKGQPLKLLAQINFAEVPMHLPNFPKEGILQFYIDGYDDVLGMDFDNGQNQEGFRVIFHEQVMQDEAQLIQDFSFIEIDDEELYFPVEREMALSFITGVEPMSIDDFRSNEKYASILTALEDDEALEDSFYDAMTGDGHKIGGYPFFTQEDPRAYGDYKDSIILLLQIDSVGDNILWGDCGVGNFFITEEELMNKDFSKVLYNWDCH</sequence>
<dbReference type="SUPFAM" id="SSF103032">
    <property type="entry name" value="Hypothetical protein YwqG"/>
    <property type="match status" value="1"/>
</dbReference>